<reference evidence="1" key="1">
    <citation type="submission" date="2022-01" db="EMBL/GenBank/DDBJ databases">
        <title>Genome sequnece data of strain Bradyrhizobium sp. nov.</title>
        <authorList>
            <person name="Zhang J."/>
        </authorList>
    </citation>
    <scope>NUCLEOTIDE SEQUENCE</scope>
    <source>
        <strain evidence="1">WYCCWR 12774</strain>
    </source>
</reference>
<dbReference type="RefSeq" id="WP_237874352.1">
    <property type="nucleotide sequence ID" value="NZ_JAKLUA010000047.1"/>
</dbReference>
<keyword evidence="2" id="KW-1185">Reference proteome</keyword>
<accession>A0ABS9M248</accession>
<organism evidence="1 2">
    <name type="scientific">Bradyrhizobium zhengyangense</name>
    <dbReference type="NCBI Taxonomy" id="2911009"/>
    <lineage>
        <taxon>Bacteria</taxon>
        <taxon>Pseudomonadati</taxon>
        <taxon>Pseudomonadota</taxon>
        <taxon>Alphaproteobacteria</taxon>
        <taxon>Hyphomicrobiales</taxon>
        <taxon>Nitrobacteraceae</taxon>
        <taxon>Bradyrhizobium</taxon>
    </lineage>
</organism>
<name>A0ABS9M248_9BRAD</name>
<dbReference type="EMBL" id="JAKLUA010000047">
    <property type="protein sequence ID" value="MCG2673340.1"/>
    <property type="molecule type" value="Genomic_DNA"/>
</dbReference>
<evidence type="ECO:0000313" key="2">
    <source>
        <dbReference type="Proteomes" id="UP001139012"/>
    </source>
</evidence>
<dbReference type="Proteomes" id="UP001139012">
    <property type="component" value="Unassembled WGS sequence"/>
</dbReference>
<gene>
    <name evidence="1" type="ORF">L6637_41430</name>
</gene>
<evidence type="ECO:0000313" key="1">
    <source>
        <dbReference type="EMBL" id="MCG2673340.1"/>
    </source>
</evidence>
<proteinExistence type="predicted"/>
<comment type="caution">
    <text evidence="1">The sequence shown here is derived from an EMBL/GenBank/DDBJ whole genome shotgun (WGS) entry which is preliminary data.</text>
</comment>
<sequence length="75" mass="8710">MDTELGEELDPCYQVTARDEQSDLVKNVSLSTSREGTTDLVRYVRIVPKYNAGEQRHKSVKTKFGHRCRMRNFCD</sequence>
<protein>
    <submittedName>
        <fullName evidence="1">Uncharacterized protein</fullName>
    </submittedName>
</protein>